<protein>
    <submittedName>
        <fullName evidence="1">Uncharacterized protein</fullName>
    </submittedName>
</protein>
<gene>
    <name evidence="1" type="ORF">ACK2TP_05600</name>
</gene>
<reference evidence="1 2" key="1">
    <citation type="submission" date="2024-12" db="EMBL/GenBank/DDBJ databases">
        <authorList>
            <person name="Lee Y."/>
        </authorList>
    </citation>
    <scope>NUCLEOTIDE SEQUENCE [LARGE SCALE GENOMIC DNA]</scope>
    <source>
        <strain evidence="1 2">03SUJ4</strain>
    </source>
</reference>
<evidence type="ECO:0000313" key="1">
    <source>
        <dbReference type="EMBL" id="MFN2975231.1"/>
    </source>
</evidence>
<comment type="caution">
    <text evidence="1">The sequence shown here is derived from an EMBL/GenBank/DDBJ whole genome shotgun (WGS) entry which is preliminary data.</text>
</comment>
<name>A0ABW9KHF9_9BACT</name>
<accession>A0ABW9KHF9</accession>
<dbReference type="Proteomes" id="UP001634747">
    <property type="component" value="Unassembled WGS sequence"/>
</dbReference>
<evidence type="ECO:0000313" key="2">
    <source>
        <dbReference type="Proteomes" id="UP001634747"/>
    </source>
</evidence>
<dbReference type="RefSeq" id="WP_344687650.1">
    <property type="nucleotide sequence ID" value="NZ_BAABBH010000001.1"/>
</dbReference>
<keyword evidence="2" id="KW-1185">Reference proteome</keyword>
<organism evidence="1 2">
    <name type="scientific">Terriglobus aquaticus</name>
    <dbReference type="NCBI Taxonomy" id="940139"/>
    <lineage>
        <taxon>Bacteria</taxon>
        <taxon>Pseudomonadati</taxon>
        <taxon>Acidobacteriota</taxon>
        <taxon>Terriglobia</taxon>
        <taxon>Terriglobales</taxon>
        <taxon>Acidobacteriaceae</taxon>
        <taxon>Terriglobus</taxon>
    </lineage>
</organism>
<dbReference type="EMBL" id="JBJYXY010000001">
    <property type="protein sequence ID" value="MFN2975231.1"/>
    <property type="molecule type" value="Genomic_DNA"/>
</dbReference>
<proteinExistence type="predicted"/>
<sequence>MWKLFAFYSPILPHMGGPRACAIRRIETGKVCCKCRNMLPPRTDGGTGARLCLRCMEEQLRVVIMTFAFDLATDTDHVGLLERDGMTPLPWTSRYKTQEPLYKIINASRQPMHGMVRLRLSARSSRIATGGCLPNRCLSFASASLRERHTVPIREQVRDQGEFVCGRSGKRQLEAYNVLRRTSFTNSLPERGVNLYIFYL</sequence>